<protein>
    <submittedName>
        <fullName evidence="2">Uncharacterized protein</fullName>
    </submittedName>
</protein>
<feature type="compositionally biased region" description="Basic and acidic residues" evidence="1">
    <location>
        <begin position="205"/>
        <end position="214"/>
    </location>
</feature>
<feature type="region of interest" description="Disordered" evidence="1">
    <location>
        <begin position="1"/>
        <end position="59"/>
    </location>
</feature>
<evidence type="ECO:0000256" key="1">
    <source>
        <dbReference type="SAM" id="MobiDB-lite"/>
    </source>
</evidence>
<dbReference type="KEGG" id="lgi:LOTGIDRAFT_232148"/>
<dbReference type="CTD" id="20248822"/>
<proteinExistence type="predicted"/>
<feature type="compositionally biased region" description="Gly residues" evidence="1">
    <location>
        <begin position="219"/>
        <end position="244"/>
    </location>
</feature>
<feature type="region of interest" description="Disordered" evidence="1">
    <location>
        <begin position="147"/>
        <end position="276"/>
    </location>
</feature>
<dbReference type="Proteomes" id="UP000030746">
    <property type="component" value="Unassembled WGS sequence"/>
</dbReference>
<feature type="compositionally biased region" description="Basic residues" evidence="1">
    <location>
        <begin position="194"/>
        <end position="204"/>
    </location>
</feature>
<sequence length="413" mass="44840">MTQSTKDKDTSKTGYVQSLLSPPGVHPSAGSSRKKSVPDTSNKPSRMRKCSLIREESSETSICKEEFMEVEVEPRPVKSMENLLDIIDEPTSSTPILKVTSPSHDQPKRTLKSVCSSPQLLNQIFEENESDDEDDIVPSKFPTNAMFVKHSGIASPEILRKYEQRTKRRGAGQRGTSCSSSDASDNDEAEGRSRKDKLKHKFAHRRDSSDHSSDTDGPSGHGGNYGSGARFNGGGGSSGGGGSGPPNSQDKDDRNSNRKDNSGGKSKGHRQNHIGHNLDVNMKVLTNRLSQISAKSVSTHNGNCSHSPQNLNSQNTVSQSSFTSLASHYIGHTDTESMMEIQSRAFSDIGQEYEPVEKKSLCTDDCQLNGSLKSTNKILTDINSNGIQPTYCKPDLSQCIVVPSVESKCCSVV</sequence>
<dbReference type="EMBL" id="KB201701">
    <property type="protein sequence ID" value="ESO95007.1"/>
    <property type="molecule type" value="Genomic_DNA"/>
</dbReference>
<organism evidence="2 3">
    <name type="scientific">Lottia gigantea</name>
    <name type="common">Giant owl limpet</name>
    <dbReference type="NCBI Taxonomy" id="225164"/>
    <lineage>
        <taxon>Eukaryota</taxon>
        <taxon>Metazoa</taxon>
        <taxon>Spiralia</taxon>
        <taxon>Lophotrochozoa</taxon>
        <taxon>Mollusca</taxon>
        <taxon>Gastropoda</taxon>
        <taxon>Patellogastropoda</taxon>
        <taxon>Lottioidea</taxon>
        <taxon>Lottiidae</taxon>
        <taxon>Lottia</taxon>
    </lineage>
</organism>
<accession>V4ADS6</accession>
<feature type="compositionally biased region" description="Basic and acidic residues" evidence="1">
    <location>
        <begin position="249"/>
        <end position="262"/>
    </location>
</feature>
<dbReference type="HOGENOM" id="CLU_666125_0_0_1"/>
<dbReference type="OrthoDB" id="6162664at2759"/>
<dbReference type="GeneID" id="20248822"/>
<name>V4ADS6_LOTGI</name>
<gene>
    <name evidence="2" type="ORF">LOTGIDRAFT_232148</name>
</gene>
<keyword evidence="3" id="KW-1185">Reference proteome</keyword>
<dbReference type="AlphaFoldDB" id="V4ADS6"/>
<feature type="compositionally biased region" description="Basic and acidic residues" evidence="1">
    <location>
        <begin position="1"/>
        <end position="11"/>
    </location>
</feature>
<evidence type="ECO:0000313" key="2">
    <source>
        <dbReference type="EMBL" id="ESO95007.1"/>
    </source>
</evidence>
<evidence type="ECO:0000313" key="3">
    <source>
        <dbReference type="Proteomes" id="UP000030746"/>
    </source>
</evidence>
<dbReference type="RefSeq" id="XP_009054209.1">
    <property type="nucleotide sequence ID" value="XM_009055961.1"/>
</dbReference>
<reference evidence="2 3" key="1">
    <citation type="journal article" date="2013" name="Nature">
        <title>Insights into bilaterian evolution from three spiralian genomes.</title>
        <authorList>
            <person name="Simakov O."/>
            <person name="Marletaz F."/>
            <person name="Cho S.J."/>
            <person name="Edsinger-Gonzales E."/>
            <person name="Havlak P."/>
            <person name="Hellsten U."/>
            <person name="Kuo D.H."/>
            <person name="Larsson T."/>
            <person name="Lv J."/>
            <person name="Arendt D."/>
            <person name="Savage R."/>
            <person name="Osoegawa K."/>
            <person name="de Jong P."/>
            <person name="Grimwood J."/>
            <person name="Chapman J.A."/>
            <person name="Shapiro H."/>
            <person name="Aerts A."/>
            <person name="Otillar R.P."/>
            <person name="Terry A.Y."/>
            <person name="Boore J.L."/>
            <person name="Grigoriev I.V."/>
            <person name="Lindberg D.R."/>
            <person name="Seaver E.C."/>
            <person name="Weisblat D.A."/>
            <person name="Putnam N.H."/>
            <person name="Rokhsar D.S."/>
        </authorList>
    </citation>
    <scope>NUCLEOTIDE SEQUENCE [LARGE SCALE GENOMIC DNA]</scope>
</reference>